<keyword evidence="4" id="KW-1185">Reference proteome</keyword>
<dbReference type="GO" id="GO:0003677">
    <property type="term" value="F:DNA binding"/>
    <property type="evidence" value="ECO:0007669"/>
    <property type="project" value="InterPro"/>
</dbReference>
<dbReference type="GO" id="GO:0003899">
    <property type="term" value="F:DNA-directed RNA polymerase activity"/>
    <property type="evidence" value="ECO:0007669"/>
    <property type="project" value="InterPro"/>
</dbReference>
<feature type="domain" description="DNA-directed RNA polymerase N-terminal" evidence="2">
    <location>
        <begin position="77"/>
        <end position="314"/>
    </location>
</feature>
<protein>
    <recommendedName>
        <fullName evidence="2">DNA-directed RNA polymerase N-terminal domain-containing protein</fullName>
    </recommendedName>
</protein>
<dbReference type="Pfam" id="PF14700">
    <property type="entry name" value="RPOL_N"/>
    <property type="match status" value="1"/>
</dbReference>
<gene>
    <name evidence="3" type="ORF">DKX38_027179</name>
</gene>
<dbReference type="Gene3D" id="1.10.1320.10">
    <property type="entry name" value="DNA-directed RNA polymerase, N-terminal domain"/>
    <property type="match status" value="1"/>
</dbReference>
<sequence>MWRNVAKQATLKSQSKPLNFPPFPRTHSFVGASKEPIFFGKFKFHSLNNTTEAVSSTDVEDNVSSADEVQELLPEMRKQEEKEERFRGRRTLNANPGIGSRKHRHKLAPNLPCMKSLFLGWFEPFTDAIAKEQELIRTGKSRQAYAPYFDLLPADKMSAIAMHQLAATVMTCGEHGCARVETAACMIGDAIEQESSSHVVWLKRDISTFLCQSSSHVVWTLFHYIRIHNILEKTRKKKEKADDSKNGVEGESPAVMKEQENLRKKVTDLIKKQKLPDVFISNFKCARSKEATDDYVGEMAQTDLLSQTDLNPIFWRVDMFYMDFG</sequence>
<dbReference type="InterPro" id="IPR002092">
    <property type="entry name" value="DNA-dir_Rpol_phage-type"/>
</dbReference>
<comment type="caution">
    <text evidence="3">The sequence shown here is derived from an EMBL/GenBank/DDBJ whole genome shotgun (WGS) entry which is preliminary data.</text>
</comment>
<dbReference type="SMART" id="SM01311">
    <property type="entry name" value="RPOL_N"/>
    <property type="match status" value="1"/>
</dbReference>
<feature type="region of interest" description="Disordered" evidence="1">
    <location>
        <begin position="236"/>
        <end position="257"/>
    </location>
</feature>
<reference evidence="4" key="1">
    <citation type="journal article" date="2019" name="Gigascience">
        <title>De novo genome assembly of the endangered Acer yangbiense, a plant species with extremely small populations endemic to Yunnan Province, China.</title>
        <authorList>
            <person name="Yang J."/>
            <person name="Wariss H.M."/>
            <person name="Tao L."/>
            <person name="Zhang R."/>
            <person name="Yun Q."/>
            <person name="Hollingsworth P."/>
            <person name="Dao Z."/>
            <person name="Luo G."/>
            <person name="Guo H."/>
            <person name="Ma Y."/>
            <person name="Sun W."/>
        </authorList>
    </citation>
    <scope>NUCLEOTIDE SEQUENCE [LARGE SCALE GENOMIC DNA]</scope>
    <source>
        <strain evidence="4">cv. br00</strain>
    </source>
</reference>
<evidence type="ECO:0000313" key="3">
    <source>
        <dbReference type="EMBL" id="KAB5516531.1"/>
    </source>
</evidence>
<dbReference type="EMBL" id="VDCV01000017">
    <property type="protein sequence ID" value="KAB5516531.1"/>
    <property type="molecule type" value="Genomic_DNA"/>
</dbReference>
<dbReference type="PANTHER" id="PTHR10102">
    <property type="entry name" value="DNA-DIRECTED RNA POLYMERASE, MITOCHONDRIAL"/>
    <property type="match status" value="1"/>
</dbReference>
<dbReference type="GO" id="GO:0034245">
    <property type="term" value="C:mitochondrial DNA-directed RNA polymerase complex"/>
    <property type="evidence" value="ECO:0007669"/>
    <property type="project" value="TreeGrafter"/>
</dbReference>
<evidence type="ECO:0000313" key="4">
    <source>
        <dbReference type="Proteomes" id="UP000326939"/>
    </source>
</evidence>
<proteinExistence type="predicted"/>
<dbReference type="GO" id="GO:0006390">
    <property type="term" value="P:mitochondrial transcription"/>
    <property type="evidence" value="ECO:0007669"/>
    <property type="project" value="TreeGrafter"/>
</dbReference>
<dbReference type="InterPro" id="IPR043502">
    <property type="entry name" value="DNA/RNA_pol_sf"/>
</dbReference>
<accession>A0A5N5JBK2</accession>
<dbReference type="PANTHER" id="PTHR10102:SF24">
    <property type="entry name" value="DNA-DIRECTED RNA POLYMERASE"/>
    <property type="match status" value="1"/>
</dbReference>
<name>A0A5N5JBK2_9ROSI</name>
<dbReference type="InterPro" id="IPR029262">
    <property type="entry name" value="RPOL_N"/>
</dbReference>
<evidence type="ECO:0000256" key="1">
    <source>
        <dbReference type="SAM" id="MobiDB-lite"/>
    </source>
</evidence>
<dbReference type="Proteomes" id="UP000326939">
    <property type="component" value="Chromosome 17"/>
</dbReference>
<evidence type="ECO:0000259" key="2">
    <source>
        <dbReference type="SMART" id="SM01311"/>
    </source>
</evidence>
<dbReference type="InterPro" id="IPR037159">
    <property type="entry name" value="RNA_POL_N_sf"/>
</dbReference>
<dbReference type="SUPFAM" id="SSF56672">
    <property type="entry name" value="DNA/RNA polymerases"/>
    <property type="match status" value="1"/>
</dbReference>
<organism evidence="3 4">
    <name type="scientific">Salix brachista</name>
    <dbReference type="NCBI Taxonomy" id="2182728"/>
    <lineage>
        <taxon>Eukaryota</taxon>
        <taxon>Viridiplantae</taxon>
        <taxon>Streptophyta</taxon>
        <taxon>Embryophyta</taxon>
        <taxon>Tracheophyta</taxon>
        <taxon>Spermatophyta</taxon>
        <taxon>Magnoliopsida</taxon>
        <taxon>eudicotyledons</taxon>
        <taxon>Gunneridae</taxon>
        <taxon>Pentapetalae</taxon>
        <taxon>rosids</taxon>
        <taxon>fabids</taxon>
        <taxon>Malpighiales</taxon>
        <taxon>Salicaceae</taxon>
        <taxon>Saliceae</taxon>
        <taxon>Salix</taxon>
    </lineage>
</organism>
<feature type="compositionally biased region" description="Basic and acidic residues" evidence="1">
    <location>
        <begin position="236"/>
        <end position="248"/>
    </location>
</feature>
<dbReference type="AlphaFoldDB" id="A0A5N5JBK2"/>